<evidence type="ECO:0000313" key="3">
    <source>
        <dbReference type="Proteomes" id="UP000325780"/>
    </source>
</evidence>
<sequence>MKFSATPVVVALIAGANAASIPRAQGPVSITFEGAAGAQFSQSFPTDGSRTNINNPLSISHITSGNAGVSCSFHGVDNGVTVTRGAQTVDVGPPQTQTWGACRVGSNPPSRRSDDQVAVTFIGAADAQFTQYFPVNGDETQIYNRLSISHIASSTAGVSCTFNGIDDSVTTVTGAQTVDVGPPQTQISGSCHSV</sequence>
<proteinExistence type="predicted"/>
<protein>
    <submittedName>
        <fullName evidence="2">Uncharacterized protein</fullName>
    </submittedName>
</protein>
<reference evidence="2 3" key="1">
    <citation type="submission" date="2019-04" db="EMBL/GenBank/DDBJ databases">
        <title>Friends and foes A comparative genomics study of 23 Aspergillus species from section Flavi.</title>
        <authorList>
            <consortium name="DOE Joint Genome Institute"/>
            <person name="Kjaerbolling I."/>
            <person name="Vesth T."/>
            <person name="Frisvad J.C."/>
            <person name="Nybo J.L."/>
            <person name="Theobald S."/>
            <person name="Kildgaard S."/>
            <person name="Isbrandt T."/>
            <person name="Kuo A."/>
            <person name="Sato A."/>
            <person name="Lyhne E.K."/>
            <person name="Kogle M.E."/>
            <person name="Wiebenga A."/>
            <person name="Kun R.S."/>
            <person name="Lubbers R.J."/>
            <person name="Makela M.R."/>
            <person name="Barry K."/>
            <person name="Chovatia M."/>
            <person name="Clum A."/>
            <person name="Daum C."/>
            <person name="Haridas S."/>
            <person name="He G."/>
            <person name="LaButti K."/>
            <person name="Lipzen A."/>
            <person name="Mondo S."/>
            <person name="Riley R."/>
            <person name="Salamov A."/>
            <person name="Simmons B.A."/>
            <person name="Magnuson J.K."/>
            <person name="Henrissat B."/>
            <person name="Mortensen U.H."/>
            <person name="Larsen T.O."/>
            <person name="Devries R.P."/>
            <person name="Grigoriev I.V."/>
            <person name="Machida M."/>
            <person name="Baker S.E."/>
            <person name="Andersen M.R."/>
        </authorList>
    </citation>
    <scope>NUCLEOTIDE SEQUENCE [LARGE SCALE GENOMIC DNA]</scope>
    <source>
        <strain evidence="2 3">IBT 18842</strain>
    </source>
</reference>
<feature type="signal peptide" evidence="1">
    <location>
        <begin position="1"/>
        <end position="18"/>
    </location>
</feature>
<evidence type="ECO:0000313" key="2">
    <source>
        <dbReference type="EMBL" id="KAE8150471.1"/>
    </source>
</evidence>
<name>A0A5N6TWM7_ASPAV</name>
<dbReference type="Proteomes" id="UP000325780">
    <property type="component" value="Unassembled WGS sequence"/>
</dbReference>
<organism evidence="2 3">
    <name type="scientific">Aspergillus avenaceus</name>
    <dbReference type="NCBI Taxonomy" id="36643"/>
    <lineage>
        <taxon>Eukaryota</taxon>
        <taxon>Fungi</taxon>
        <taxon>Dikarya</taxon>
        <taxon>Ascomycota</taxon>
        <taxon>Pezizomycotina</taxon>
        <taxon>Eurotiomycetes</taxon>
        <taxon>Eurotiomycetidae</taxon>
        <taxon>Eurotiales</taxon>
        <taxon>Aspergillaceae</taxon>
        <taxon>Aspergillus</taxon>
        <taxon>Aspergillus subgen. Circumdati</taxon>
    </lineage>
</organism>
<dbReference type="OrthoDB" id="4509278at2759"/>
<evidence type="ECO:0000256" key="1">
    <source>
        <dbReference type="SAM" id="SignalP"/>
    </source>
</evidence>
<keyword evidence="3" id="KW-1185">Reference proteome</keyword>
<dbReference type="EMBL" id="ML742093">
    <property type="protein sequence ID" value="KAE8150471.1"/>
    <property type="molecule type" value="Genomic_DNA"/>
</dbReference>
<dbReference type="AlphaFoldDB" id="A0A5N6TWM7"/>
<keyword evidence="1" id="KW-0732">Signal</keyword>
<feature type="chain" id="PRO_5025061995" evidence="1">
    <location>
        <begin position="19"/>
        <end position="194"/>
    </location>
</feature>
<accession>A0A5N6TWM7</accession>
<gene>
    <name evidence="2" type="ORF">BDV25DRAFT_154289</name>
</gene>